<keyword evidence="2" id="KW-0813">Transport</keyword>
<organism evidence="6 7">
    <name type="scientific">Actinomyces oris</name>
    <dbReference type="NCBI Taxonomy" id="544580"/>
    <lineage>
        <taxon>Bacteria</taxon>
        <taxon>Bacillati</taxon>
        <taxon>Actinomycetota</taxon>
        <taxon>Actinomycetes</taxon>
        <taxon>Actinomycetales</taxon>
        <taxon>Actinomycetaceae</taxon>
        <taxon>Actinomyces</taxon>
    </lineage>
</organism>
<name>A0A1Q8VFT9_9ACTO</name>
<evidence type="ECO:0000256" key="3">
    <source>
        <dbReference type="ARBA" id="ARBA00022729"/>
    </source>
</evidence>
<feature type="signal peptide" evidence="5">
    <location>
        <begin position="1"/>
        <end position="34"/>
    </location>
</feature>
<dbReference type="Pfam" id="PF01297">
    <property type="entry name" value="ZnuA"/>
    <property type="match status" value="1"/>
</dbReference>
<accession>A0A1Q8VFT9</accession>
<dbReference type="OrthoDB" id="9810636at2"/>
<dbReference type="SUPFAM" id="SSF53807">
    <property type="entry name" value="Helical backbone' metal receptor"/>
    <property type="match status" value="1"/>
</dbReference>
<dbReference type="Gene3D" id="3.40.50.1980">
    <property type="entry name" value="Nitrogenase molybdenum iron protein domain"/>
    <property type="match status" value="2"/>
</dbReference>
<feature type="compositionally biased region" description="Low complexity" evidence="4">
    <location>
        <begin position="155"/>
        <end position="170"/>
    </location>
</feature>
<proteinExistence type="inferred from homology"/>
<protein>
    <submittedName>
        <fullName evidence="6">Metal ABC transporter substrate-binding protein</fullName>
    </submittedName>
</protein>
<sequence length="376" mass="39937">MNVSQARSRHLHRVVALGATLMLAAGMSACSALKSETSSSASAPHTIAPGKTLTVSTSFYPIQYLAEAIGGKLVKVSTVTPSNVEPHDFELSGKETAELGKADLIAYVPGFQPSLDKAVKEIGSGPTVVDLSKPANLVHHEGVEHEHEHGEKATDGASATASAAATAQASEAEHDEHGHEHSHDEHGHEHSHDEHSHAEGDEGHDGDLDPHFWLDPDRMIKVAEALEASFAQIDPANANDYKAGLDKLKTALTNLDNQYKQGLTSCQHKTFITSHAAFGYMAERYGLTQASISGIDPETEPSPAEMANIKSVVEKTGVKTIFTEELVSDAPAKAIAAETGAETSVLSPLESKPEQGDYTAAMTTNLERLKTAMVCK</sequence>
<keyword evidence="3 5" id="KW-0732">Signal</keyword>
<feature type="compositionally biased region" description="Basic and acidic residues" evidence="4">
    <location>
        <begin position="142"/>
        <end position="154"/>
    </location>
</feature>
<feature type="compositionally biased region" description="Basic and acidic residues" evidence="4">
    <location>
        <begin position="171"/>
        <end position="210"/>
    </location>
</feature>
<dbReference type="Proteomes" id="UP000186471">
    <property type="component" value="Unassembled WGS sequence"/>
</dbReference>
<evidence type="ECO:0000256" key="2">
    <source>
        <dbReference type="ARBA" id="ARBA00022448"/>
    </source>
</evidence>
<dbReference type="PANTHER" id="PTHR42953:SF3">
    <property type="entry name" value="HIGH-AFFINITY ZINC UPTAKE SYSTEM PROTEIN ZNUA"/>
    <property type="match status" value="1"/>
</dbReference>
<evidence type="ECO:0000313" key="6">
    <source>
        <dbReference type="EMBL" id="OLO46914.1"/>
    </source>
</evidence>
<dbReference type="InterPro" id="IPR006127">
    <property type="entry name" value="ZnuA-like"/>
</dbReference>
<dbReference type="InterPro" id="IPR050492">
    <property type="entry name" value="Bact_metal-bind_prot9"/>
</dbReference>
<dbReference type="PROSITE" id="PS51257">
    <property type="entry name" value="PROKAR_LIPOPROTEIN"/>
    <property type="match status" value="1"/>
</dbReference>
<dbReference type="GO" id="GO:0030001">
    <property type="term" value="P:metal ion transport"/>
    <property type="evidence" value="ECO:0007669"/>
    <property type="project" value="InterPro"/>
</dbReference>
<comment type="caution">
    <text evidence="6">The sequence shown here is derived from an EMBL/GenBank/DDBJ whole genome shotgun (WGS) entry which is preliminary data.</text>
</comment>
<dbReference type="RefSeq" id="WP_075411495.1">
    <property type="nucleotide sequence ID" value="NZ_MSKK01000022.1"/>
</dbReference>
<dbReference type="PANTHER" id="PTHR42953">
    <property type="entry name" value="HIGH-AFFINITY ZINC UPTAKE SYSTEM PROTEIN ZNUA-RELATED"/>
    <property type="match status" value="1"/>
</dbReference>
<comment type="similarity">
    <text evidence="1">Belongs to the bacterial solute-binding protein 9 family.</text>
</comment>
<dbReference type="GO" id="GO:0046872">
    <property type="term" value="F:metal ion binding"/>
    <property type="evidence" value="ECO:0007669"/>
    <property type="project" value="InterPro"/>
</dbReference>
<evidence type="ECO:0000256" key="5">
    <source>
        <dbReference type="SAM" id="SignalP"/>
    </source>
</evidence>
<feature type="region of interest" description="Disordered" evidence="4">
    <location>
        <begin position="142"/>
        <end position="210"/>
    </location>
</feature>
<evidence type="ECO:0000313" key="7">
    <source>
        <dbReference type="Proteomes" id="UP000186471"/>
    </source>
</evidence>
<evidence type="ECO:0000256" key="1">
    <source>
        <dbReference type="ARBA" id="ARBA00011028"/>
    </source>
</evidence>
<reference evidence="6 7" key="1">
    <citation type="submission" date="2016-12" db="EMBL/GenBank/DDBJ databases">
        <title>Genomic comparison of strains in the 'Actinomyces naeslundii' group.</title>
        <authorList>
            <person name="Mughal S.R."/>
            <person name="Do T."/>
            <person name="Gilbert S.C."/>
            <person name="Witherden E.A."/>
            <person name="Didelot X."/>
            <person name="Beighton D."/>
        </authorList>
    </citation>
    <scope>NUCLEOTIDE SEQUENCE [LARGE SCALE GENOMIC DNA]</scope>
    <source>
        <strain evidence="6 7">R21091</strain>
    </source>
</reference>
<evidence type="ECO:0000256" key="4">
    <source>
        <dbReference type="SAM" id="MobiDB-lite"/>
    </source>
</evidence>
<gene>
    <name evidence="6" type="ORF">BKH31_06055</name>
</gene>
<dbReference type="AlphaFoldDB" id="A0A1Q8VFT9"/>
<dbReference type="EMBL" id="MSKK01000022">
    <property type="protein sequence ID" value="OLO46914.1"/>
    <property type="molecule type" value="Genomic_DNA"/>
</dbReference>
<feature type="chain" id="PRO_5038357733" evidence="5">
    <location>
        <begin position="35"/>
        <end position="376"/>
    </location>
</feature>